<dbReference type="SUPFAM" id="SSF142338">
    <property type="entry name" value="CofD-like"/>
    <property type="match status" value="1"/>
</dbReference>
<dbReference type="Gene3D" id="3.40.50.10680">
    <property type="entry name" value="CofD-like domains"/>
    <property type="match status" value="1"/>
</dbReference>
<dbReference type="RefSeq" id="WP_406830998.1">
    <property type="nucleotide sequence ID" value="NZ_CP157483.1"/>
</dbReference>
<evidence type="ECO:0000256" key="2">
    <source>
        <dbReference type="HAMAP-Rule" id="MF_00973"/>
    </source>
</evidence>
<name>A0AAU7JT01_9MICO</name>
<dbReference type="InterPro" id="IPR038136">
    <property type="entry name" value="CofD-like_dom_sf"/>
</dbReference>
<dbReference type="Pfam" id="PF01933">
    <property type="entry name" value="CofD"/>
    <property type="match status" value="1"/>
</dbReference>
<comment type="subcellular location">
    <subcellularLocation>
        <location evidence="2">Cytoplasm</location>
    </subcellularLocation>
</comment>
<comment type="function">
    <text evidence="2">Required for morphogenesis under gluconeogenic growth conditions.</text>
</comment>
<dbReference type="HAMAP" id="MF_00973">
    <property type="entry name" value="Gluconeogen_factor"/>
    <property type="match status" value="1"/>
</dbReference>
<accession>A0AAU7JT01</accession>
<gene>
    <name evidence="3" type="primary">yvcK</name>
    <name evidence="3" type="ORF">ABEG17_18650</name>
</gene>
<dbReference type="InterPro" id="IPR002882">
    <property type="entry name" value="CofD"/>
</dbReference>
<dbReference type="GO" id="GO:0005737">
    <property type="term" value="C:cytoplasm"/>
    <property type="evidence" value="ECO:0007669"/>
    <property type="project" value="UniProtKB-SubCell"/>
</dbReference>
<protein>
    <recommendedName>
        <fullName evidence="2">Putative gluconeogenesis factor</fullName>
    </recommendedName>
</protein>
<dbReference type="PANTHER" id="PTHR30135">
    <property type="entry name" value="UNCHARACTERIZED PROTEIN YVCK-RELATED"/>
    <property type="match status" value="1"/>
</dbReference>
<evidence type="ECO:0000313" key="3">
    <source>
        <dbReference type="EMBL" id="XBO43558.1"/>
    </source>
</evidence>
<evidence type="ECO:0000256" key="1">
    <source>
        <dbReference type="ARBA" id="ARBA00022490"/>
    </source>
</evidence>
<dbReference type="EMBL" id="CP157483">
    <property type="protein sequence ID" value="XBO43558.1"/>
    <property type="molecule type" value="Genomic_DNA"/>
</dbReference>
<sequence length="311" mass="32551">MGGPAVVALGGGHGLAASLEALKLVCDDITAVVTVADNGGSSGRLREEFDILPPGDLRMALTALCDDTEWGHTWRDVLQHRFQGNGPLAGHALGNLLIAALWDLHQDHVAGLDLVGRLLNARGRVLPMAAVPLEITAQVAGTLPSDPGAVVTVRGQAAVAGTRGQVRSIALEPADPPSAPETISAVHEADWVILGPGSWFTSVMPHLMVPALREALHDTAARRLLTLNLEHSGETAGFSCARQVEALADHAPRLRLDVVLADPGAVDDEDELREAAARLGAEVVISTVAQRAAPGHHDSLRLAAAYRDIFG</sequence>
<reference evidence="3" key="1">
    <citation type="submission" date="2024-05" db="EMBL/GenBank/DDBJ databases">
        <authorList>
            <person name="Kim S."/>
            <person name="Heo J."/>
            <person name="Choi H."/>
            <person name="Choi Y."/>
            <person name="Kwon S.-W."/>
            <person name="Kim Y."/>
        </authorList>
    </citation>
    <scope>NUCLEOTIDE SEQUENCE</scope>
    <source>
        <strain evidence="3">KACC 23699</strain>
    </source>
</reference>
<dbReference type="PANTHER" id="PTHR30135:SF3">
    <property type="entry name" value="GLUCONEOGENESIS FACTOR-RELATED"/>
    <property type="match status" value="1"/>
</dbReference>
<dbReference type="InterPro" id="IPR010119">
    <property type="entry name" value="Gluconeogen_factor"/>
</dbReference>
<dbReference type="GO" id="GO:0008360">
    <property type="term" value="P:regulation of cell shape"/>
    <property type="evidence" value="ECO:0007669"/>
    <property type="project" value="UniProtKB-UniRule"/>
</dbReference>
<keyword evidence="1 2" id="KW-0963">Cytoplasm</keyword>
<dbReference type="NCBIfam" id="TIGR01826">
    <property type="entry name" value="CofD_related"/>
    <property type="match status" value="1"/>
</dbReference>
<organism evidence="3">
    <name type="scientific">Pedococcus sp. KACC 23699</name>
    <dbReference type="NCBI Taxonomy" id="3149228"/>
    <lineage>
        <taxon>Bacteria</taxon>
        <taxon>Bacillati</taxon>
        <taxon>Actinomycetota</taxon>
        <taxon>Actinomycetes</taxon>
        <taxon>Micrococcales</taxon>
        <taxon>Intrasporangiaceae</taxon>
        <taxon>Pedococcus</taxon>
    </lineage>
</organism>
<comment type="similarity">
    <text evidence="2">Belongs to the gluconeogenesis factor family.</text>
</comment>
<proteinExistence type="inferred from homology"/>
<dbReference type="GO" id="GO:0043743">
    <property type="term" value="F:LPPG:FO 2-phospho-L-lactate transferase activity"/>
    <property type="evidence" value="ECO:0007669"/>
    <property type="project" value="InterPro"/>
</dbReference>
<dbReference type="AlphaFoldDB" id="A0AAU7JT01"/>
<dbReference type="CDD" id="cd07187">
    <property type="entry name" value="YvcK_like"/>
    <property type="match status" value="1"/>
</dbReference>